<dbReference type="InterPro" id="IPR009351">
    <property type="entry name" value="AlkZ-like"/>
</dbReference>
<dbReference type="Proteomes" id="UP001165378">
    <property type="component" value="Unassembled WGS sequence"/>
</dbReference>
<comment type="caution">
    <text evidence="2">The sequence shown here is derived from an EMBL/GenBank/DDBJ whole genome shotgun (WGS) entry which is preliminary data.</text>
</comment>
<sequence length="438" mass="49051">MTTESMRVLSLRELNRATLARQHLLERVAMPARDMVAHLAGLQAQHPMSSYYTLWTRIADFDPQELVTLMTDRDVVRIAMMRSTIHTLTADDCLTWRPLITPVIDRMTKTSHGKGYGSADKDELIRIGREFVDEKPRTFAEVGAFLGARWPDAQPSALAQALRAWVPLVQVTPRGLWGRSGAVAHTTAEHWLGREQAADPSLDDVVLRYLAALGPASVKDFQVWSGLTRTKPVFERLRPQLAVFRDENGRELFDLPEAPRPDADTPAPVRFLADFDNIFLSHEDRSRVVTREWQQWGLDQGNMLWGGLLVDGAGRAAWRIERTKDTATLLISSGPEPKNALKAHRAAIEAEAAKLMSFAAPDRDKHDIVYKSPKWFRPEPRGVPEPAKGAPAVRPGRPSLHCVFVLTAPWTGMPWCGRAAGWSGRRAGGRTRPPRRRP</sequence>
<keyword evidence="3" id="KW-1185">Reference proteome</keyword>
<organism evidence="2 3">
    <name type="scientific">Yinghuangia soli</name>
    <dbReference type="NCBI Taxonomy" id="2908204"/>
    <lineage>
        <taxon>Bacteria</taxon>
        <taxon>Bacillati</taxon>
        <taxon>Actinomycetota</taxon>
        <taxon>Actinomycetes</taxon>
        <taxon>Kitasatosporales</taxon>
        <taxon>Streptomycetaceae</taxon>
        <taxon>Yinghuangia</taxon>
    </lineage>
</organism>
<evidence type="ECO:0000313" key="2">
    <source>
        <dbReference type="EMBL" id="MCF2528503.1"/>
    </source>
</evidence>
<name>A0AA41PYY5_9ACTN</name>
<evidence type="ECO:0000313" key="3">
    <source>
        <dbReference type="Proteomes" id="UP001165378"/>
    </source>
</evidence>
<dbReference type="RefSeq" id="WP_235052672.1">
    <property type="nucleotide sequence ID" value="NZ_JAKFHA010000007.1"/>
</dbReference>
<dbReference type="GO" id="GO:0003677">
    <property type="term" value="F:DNA binding"/>
    <property type="evidence" value="ECO:0007669"/>
    <property type="project" value="UniProtKB-KW"/>
</dbReference>
<dbReference type="EMBL" id="JAKFHA010000007">
    <property type="protein sequence ID" value="MCF2528503.1"/>
    <property type="molecule type" value="Genomic_DNA"/>
</dbReference>
<gene>
    <name evidence="2" type="ORF">LZ495_14910</name>
</gene>
<evidence type="ECO:0000256" key="1">
    <source>
        <dbReference type="SAM" id="MobiDB-lite"/>
    </source>
</evidence>
<keyword evidence="2" id="KW-0238">DNA-binding</keyword>
<dbReference type="Pfam" id="PF06224">
    <property type="entry name" value="AlkZ-like"/>
    <property type="match status" value="1"/>
</dbReference>
<feature type="compositionally biased region" description="Basic residues" evidence="1">
    <location>
        <begin position="427"/>
        <end position="438"/>
    </location>
</feature>
<reference evidence="2" key="1">
    <citation type="submission" date="2022-01" db="EMBL/GenBank/DDBJ databases">
        <title>Genome-Based Taxonomic Classification of the Phylum Actinobacteria.</title>
        <authorList>
            <person name="Gao Y."/>
        </authorList>
    </citation>
    <scope>NUCLEOTIDE SEQUENCE</scope>
    <source>
        <strain evidence="2">KLBMP 8922</strain>
    </source>
</reference>
<protein>
    <submittedName>
        <fullName evidence="2">Winged helix DNA-binding domain-containing protein</fullName>
    </submittedName>
</protein>
<dbReference type="PANTHER" id="PTHR38479:SF2">
    <property type="entry name" value="WINGED HELIX DNA-BINDING DOMAIN-CONTAINING PROTEIN"/>
    <property type="match status" value="1"/>
</dbReference>
<dbReference type="PANTHER" id="PTHR38479">
    <property type="entry name" value="LMO0824 PROTEIN"/>
    <property type="match status" value="1"/>
</dbReference>
<feature type="region of interest" description="Disordered" evidence="1">
    <location>
        <begin position="419"/>
        <end position="438"/>
    </location>
</feature>
<accession>A0AA41PYY5</accession>
<dbReference type="AlphaFoldDB" id="A0AA41PYY5"/>
<proteinExistence type="predicted"/>